<dbReference type="EMBL" id="MPOJ01000006">
    <property type="protein sequence ID" value="OOH73994.1"/>
    <property type="molecule type" value="Genomic_DNA"/>
</dbReference>
<sequence length="67" mass="7480">MHDVDPFAWKRPDESLPLRGYLSLVRKTGFPTDIYYSAILSGAEMIVECVSSVHLQIGKPLQQSTDA</sequence>
<dbReference type="AlphaFoldDB" id="A0A1V3SYL1"/>
<accession>A0A1V3SYL1</accession>
<gene>
    <name evidence="1" type="ORF">BOX24_03100</name>
</gene>
<organism evidence="1 2">
    <name type="scientific">Leptospirillum ferriphilum</name>
    <dbReference type="NCBI Taxonomy" id="178606"/>
    <lineage>
        <taxon>Bacteria</taxon>
        <taxon>Pseudomonadati</taxon>
        <taxon>Nitrospirota</taxon>
        <taxon>Nitrospiria</taxon>
        <taxon>Nitrospirales</taxon>
        <taxon>Nitrospiraceae</taxon>
        <taxon>Leptospirillum</taxon>
    </lineage>
</organism>
<evidence type="ECO:0000313" key="2">
    <source>
        <dbReference type="Proteomes" id="UP000188586"/>
    </source>
</evidence>
<dbReference type="Proteomes" id="UP000188586">
    <property type="component" value="Unassembled WGS sequence"/>
</dbReference>
<proteinExistence type="predicted"/>
<protein>
    <submittedName>
        <fullName evidence="1">Uncharacterized protein</fullName>
    </submittedName>
</protein>
<name>A0A1V3SYL1_9BACT</name>
<evidence type="ECO:0000313" key="1">
    <source>
        <dbReference type="EMBL" id="OOH73994.1"/>
    </source>
</evidence>
<comment type="caution">
    <text evidence="1">The sequence shown here is derived from an EMBL/GenBank/DDBJ whole genome shotgun (WGS) entry which is preliminary data.</text>
</comment>
<reference evidence="1 2" key="1">
    <citation type="submission" date="2016-11" db="EMBL/GenBank/DDBJ databases">
        <title>Comparative genomics of co-occurring bacteria in distinct bioleaching systems unravels niche-specific adaptation.</title>
        <authorList>
            <person name="Zhang X."/>
            <person name="Liu X."/>
            <person name="Yin H."/>
        </authorList>
    </citation>
    <scope>NUCLEOTIDE SEQUENCE [LARGE SCALE GENOMIC DNA]</scope>
    <source>
        <strain evidence="1 2">DX</strain>
    </source>
</reference>